<evidence type="ECO:0000313" key="3">
    <source>
        <dbReference type="EMBL" id="TDL46492.1"/>
    </source>
</evidence>
<protein>
    <submittedName>
        <fullName evidence="3">OLD family endonuclease</fullName>
    </submittedName>
</protein>
<dbReference type="EMBL" id="SMZT01000001">
    <property type="protein sequence ID" value="TDL46492.1"/>
    <property type="molecule type" value="Genomic_DNA"/>
</dbReference>
<dbReference type="AlphaFoldDB" id="A0A4R5YP83"/>
<dbReference type="SUPFAM" id="SSF52540">
    <property type="entry name" value="P-loop containing nucleoside triphosphate hydrolases"/>
    <property type="match status" value="1"/>
</dbReference>
<dbReference type="InterPro" id="IPR027417">
    <property type="entry name" value="P-loop_NTPase"/>
</dbReference>
<gene>
    <name evidence="3" type="ORF">E2R59_00250</name>
</gene>
<name>A0A4R5YP83_KOCRO</name>
<dbReference type="GO" id="GO:0004519">
    <property type="term" value="F:endonuclease activity"/>
    <property type="evidence" value="ECO:0007669"/>
    <property type="project" value="UniProtKB-KW"/>
</dbReference>
<dbReference type="GO" id="GO:0005524">
    <property type="term" value="F:ATP binding"/>
    <property type="evidence" value="ECO:0007669"/>
    <property type="project" value="InterPro"/>
</dbReference>
<keyword evidence="3" id="KW-0255">Endonuclease</keyword>
<proteinExistence type="predicted"/>
<dbReference type="Pfam" id="PF13304">
    <property type="entry name" value="AAA_21"/>
    <property type="match status" value="1"/>
</dbReference>
<keyword evidence="3" id="KW-0540">Nuclease</keyword>
<dbReference type="Gene3D" id="3.40.50.300">
    <property type="entry name" value="P-loop containing nucleotide triphosphate hydrolases"/>
    <property type="match status" value="2"/>
</dbReference>
<evidence type="ECO:0000259" key="2">
    <source>
        <dbReference type="Pfam" id="PF20469"/>
    </source>
</evidence>
<dbReference type="InterPro" id="IPR003959">
    <property type="entry name" value="ATPase_AAA_core"/>
</dbReference>
<dbReference type="PANTHER" id="PTHR43581:SF3">
    <property type="entry name" value="AAA+ ATPASE DOMAIN-CONTAINING PROTEIN"/>
    <property type="match status" value="1"/>
</dbReference>
<dbReference type="GeneID" id="64345823"/>
<keyword evidence="3" id="KW-0378">Hydrolase</keyword>
<dbReference type="Proteomes" id="UP000295163">
    <property type="component" value="Unassembled WGS sequence"/>
</dbReference>
<feature type="domain" description="OLD protein-like TOPRIM" evidence="2">
    <location>
        <begin position="488"/>
        <end position="553"/>
    </location>
</feature>
<dbReference type="InterPro" id="IPR051396">
    <property type="entry name" value="Bact_Antivir_Def_Nuclease"/>
</dbReference>
<dbReference type="InterPro" id="IPR034139">
    <property type="entry name" value="TOPRIM_OLD"/>
</dbReference>
<dbReference type="Pfam" id="PF20469">
    <property type="entry name" value="OLD-like_TOPRIM"/>
    <property type="match status" value="1"/>
</dbReference>
<accession>A0A4R5YP83</accession>
<sequence>MRIEAARVSNFRCVVDSDRFEVEPDKSILVGVNEAGKTALLKALQHASPTEDVKNIDWLFDAPAAMVDDIRRGNLEPAELAVAKVVMRPEPKDLVGLNLADGAEDIRLEMTAWLNNKRTYQVTGLPDAPTIDDAEKAILRLTGAMGKQSDQEAKQVAKALAGWKEAQPVETRIEGDVAINLKKHLDAALPLFAEGSAAEGHWDTLNSIIKRASARDKVGKHLVDQMPPFVYYSSYFSVRPRIHLDRLAEREQSGEIDMDYDFGNLQLLKFLGFTAQELSDMASEAPEKGYNYDKDVNVQKRYQEELAAHERRVTERKRALQTAGARLTEEIRKVWNDKSLTLRLDVDGQYLQTLVEDELGIPVELDQRSEGFRWLVSFFVVFHAQAKDNLRDAVLLLDEPGLSLHALKQQEFRKTVSRLAEGNQILYTTHSPFMIGSDELDLVRIVEMTERKIGTKVHTRLAVDDPRSIYPLQAALGYDLAQSMFTHQKNLVVEGVTDLLYLEALNKAFAAQGGDVLAEEVAIVPAGSASKVVYYSTILTSQNLRVAALLDSDAAGDKATEQDALWQLLSNKRILRTGDHISTVQRAEIEDLVRMTLATVAKDELGWDSVDTLTAQPQRPIMEILSAEHSGVSKWKLARAFARWLSSNGAEALAVDEKRAWSSLTKAAKKALT</sequence>
<comment type="caution">
    <text evidence="3">The sequence shown here is derived from an EMBL/GenBank/DDBJ whole genome shotgun (WGS) entry which is preliminary data.</text>
</comment>
<organism evidence="3 4">
    <name type="scientific">Kocuria rosea</name>
    <name type="common">Deinococcus erythromyxa</name>
    <name type="synonym">Micrococcus rubens</name>
    <dbReference type="NCBI Taxonomy" id="1275"/>
    <lineage>
        <taxon>Bacteria</taxon>
        <taxon>Bacillati</taxon>
        <taxon>Actinomycetota</taxon>
        <taxon>Actinomycetes</taxon>
        <taxon>Micrococcales</taxon>
        <taxon>Micrococcaceae</taxon>
        <taxon>Kocuria</taxon>
    </lineage>
</organism>
<reference evidence="3 4" key="1">
    <citation type="submission" date="2019-03" db="EMBL/GenBank/DDBJ databases">
        <title>Genome Sequencing and Assembly of Various Microbes Isolated from Partially Reclaimed Soil and Acid Mine Drainage (AMD) Site.</title>
        <authorList>
            <person name="Steinbock B."/>
            <person name="Bechtold R."/>
            <person name="Sevigny J.L."/>
            <person name="Thomas D."/>
            <person name="Cuthill L.R."/>
            <person name="Aveiro Johannsen E.J."/>
            <person name="Thomas K."/>
            <person name="Ghosh A."/>
        </authorList>
    </citation>
    <scope>NUCLEOTIDE SEQUENCE [LARGE SCALE GENOMIC DNA]</scope>
    <source>
        <strain evidence="3 4">S-A3</strain>
    </source>
</reference>
<feature type="domain" description="ATPase AAA-type core" evidence="1">
    <location>
        <begin position="308"/>
        <end position="433"/>
    </location>
</feature>
<dbReference type="RefSeq" id="WP_133408772.1">
    <property type="nucleotide sequence ID" value="NZ_SMZT01000001.1"/>
</dbReference>
<evidence type="ECO:0000259" key="1">
    <source>
        <dbReference type="Pfam" id="PF13304"/>
    </source>
</evidence>
<dbReference type="GO" id="GO:0016887">
    <property type="term" value="F:ATP hydrolysis activity"/>
    <property type="evidence" value="ECO:0007669"/>
    <property type="project" value="InterPro"/>
</dbReference>
<evidence type="ECO:0000313" key="4">
    <source>
        <dbReference type="Proteomes" id="UP000295163"/>
    </source>
</evidence>
<dbReference type="PANTHER" id="PTHR43581">
    <property type="entry name" value="ATP/GTP PHOSPHATASE"/>
    <property type="match status" value="1"/>
</dbReference>